<comment type="caution">
    <text evidence="2">The sequence shown here is derived from an EMBL/GenBank/DDBJ whole genome shotgun (WGS) entry which is preliminary data.</text>
</comment>
<keyword evidence="3" id="KW-1185">Reference proteome</keyword>
<proteinExistence type="predicted"/>
<organism evidence="2 3">
    <name type="scientific">Enteractinococcus helveticum</name>
    <dbReference type="NCBI Taxonomy" id="1837282"/>
    <lineage>
        <taxon>Bacteria</taxon>
        <taxon>Bacillati</taxon>
        <taxon>Actinomycetota</taxon>
        <taxon>Actinomycetes</taxon>
        <taxon>Micrococcales</taxon>
        <taxon>Micrococcaceae</taxon>
    </lineage>
</organism>
<accession>A0A1B7LYE6</accession>
<feature type="region of interest" description="Disordered" evidence="1">
    <location>
        <begin position="107"/>
        <end position="141"/>
    </location>
</feature>
<dbReference type="EMBL" id="LXEY01000020">
    <property type="protein sequence ID" value="OAV60281.1"/>
    <property type="molecule type" value="Genomic_DNA"/>
</dbReference>
<dbReference type="STRING" id="1837282.A6F49_13000"/>
<dbReference type="RefSeq" id="WP_043056801.1">
    <property type="nucleotide sequence ID" value="NZ_LXEY01000020.1"/>
</dbReference>
<feature type="compositionally biased region" description="Acidic residues" evidence="1">
    <location>
        <begin position="114"/>
        <end position="134"/>
    </location>
</feature>
<reference evidence="2 3" key="1">
    <citation type="submission" date="2016-04" db="EMBL/GenBank/DDBJ databases">
        <title>First whole genome shotgun sequence of the bacterium Enteractinococcus sp. strain UASWS1574.</title>
        <authorList>
            <person name="Crovadore J."/>
            <person name="Chablais R."/>
            <person name="Lefort F."/>
        </authorList>
    </citation>
    <scope>NUCLEOTIDE SEQUENCE [LARGE SCALE GENOMIC DNA]</scope>
    <source>
        <strain evidence="2 3">UASWS1574</strain>
    </source>
</reference>
<gene>
    <name evidence="2" type="ORF">A6F49_13000</name>
</gene>
<evidence type="ECO:0000256" key="1">
    <source>
        <dbReference type="SAM" id="MobiDB-lite"/>
    </source>
</evidence>
<protein>
    <submittedName>
        <fullName evidence="2">Uncharacterized protein</fullName>
    </submittedName>
</protein>
<evidence type="ECO:0000313" key="2">
    <source>
        <dbReference type="EMBL" id="OAV60281.1"/>
    </source>
</evidence>
<dbReference type="Proteomes" id="UP000078292">
    <property type="component" value="Unassembled WGS sequence"/>
</dbReference>
<sequence length="156" mass="16575">MTVNLPEDGLVTDGFVDLQLRGLSFSEGPGITDEVTVTVGDESATAEVENSLELSDTVRSDGVGTATVRVPVAMDALSAESHSLPVTATTSFGAAVTEDDGLSVFLRTDAAETPTEEPSVEPSDEPTQEPSEDPELARWPQPGLRLVSQCWQPWRC</sequence>
<evidence type="ECO:0000313" key="3">
    <source>
        <dbReference type="Proteomes" id="UP000078292"/>
    </source>
</evidence>
<dbReference type="AlphaFoldDB" id="A0A1B7LYE6"/>
<name>A0A1B7LYE6_9MICC</name>